<dbReference type="AlphaFoldDB" id="A0A5B7E4Z6"/>
<keyword evidence="2" id="KW-1185">Reference proteome</keyword>
<evidence type="ECO:0000313" key="1">
    <source>
        <dbReference type="EMBL" id="MPC28828.1"/>
    </source>
</evidence>
<reference evidence="1 2" key="1">
    <citation type="submission" date="2019-05" db="EMBL/GenBank/DDBJ databases">
        <title>Another draft genome of Portunus trituberculatus and its Hox gene families provides insights of decapod evolution.</title>
        <authorList>
            <person name="Jeong J.-H."/>
            <person name="Song I."/>
            <person name="Kim S."/>
            <person name="Choi T."/>
            <person name="Kim D."/>
            <person name="Ryu S."/>
            <person name="Kim W."/>
        </authorList>
    </citation>
    <scope>NUCLEOTIDE SEQUENCE [LARGE SCALE GENOMIC DNA]</scope>
    <source>
        <tissue evidence="1">Muscle</tissue>
    </source>
</reference>
<dbReference type="Proteomes" id="UP000324222">
    <property type="component" value="Unassembled WGS sequence"/>
</dbReference>
<protein>
    <submittedName>
        <fullName evidence="1">Uncharacterized protein</fullName>
    </submittedName>
</protein>
<organism evidence="1 2">
    <name type="scientific">Portunus trituberculatus</name>
    <name type="common">Swimming crab</name>
    <name type="synonym">Neptunus trituberculatus</name>
    <dbReference type="NCBI Taxonomy" id="210409"/>
    <lineage>
        <taxon>Eukaryota</taxon>
        <taxon>Metazoa</taxon>
        <taxon>Ecdysozoa</taxon>
        <taxon>Arthropoda</taxon>
        <taxon>Crustacea</taxon>
        <taxon>Multicrustacea</taxon>
        <taxon>Malacostraca</taxon>
        <taxon>Eumalacostraca</taxon>
        <taxon>Eucarida</taxon>
        <taxon>Decapoda</taxon>
        <taxon>Pleocyemata</taxon>
        <taxon>Brachyura</taxon>
        <taxon>Eubrachyura</taxon>
        <taxon>Portunoidea</taxon>
        <taxon>Portunidae</taxon>
        <taxon>Portuninae</taxon>
        <taxon>Portunus</taxon>
    </lineage>
</organism>
<accession>A0A5B7E4Z6</accession>
<proteinExistence type="predicted"/>
<dbReference type="EMBL" id="VSRR010001973">
    <property type="protein sequence ID" value="MPC28828.1"/>
    <property type="molecule type" value="Genomic_DNA"/>
</dbReference>
<gene>
    <name evidence="1" type="ORF">E2C01_022039</name>
</gene>
<sequence length="77" mass="8647">MVGKLACSVTQGRRVVRLTPALLNQYNELHKTPSNGQSPAGLCSRSIRFGTQQQGRAYLGRWMPAAGKYRVLWEKEK</sequence>
<evidence type="ECO:0000313" key="2">
    <source>
        <dbReference type="Proteomes" id="UP000324222"/>
    </source>
</evidence>
<comment type="caution">
    <text evidence="1">The sequence shown here is derived from an EMBL/GenBank/DDBJ whole genome shotgun (WGS) entry which is preliminary data.</text>
</comment>
<name>A0A5B7E4Z6_PORTR</name>